<evidence type="ECO:0008006" key="3">
    <source>
        <dbReference type="Google" id="ProtNLM"/>
    </source>
</evidence>
<dbReference type="AlphaFoldDB" id="A0A919GDJ7"/>
<dbReference type="Proteomes" id="UP000617734">
    <property type="component" value="Unassembled WGS sequence"/>
</dbReference>
<gene>
    <name evidence="1" type="ORF">GCM10018781_67850</name>
</gene>
<dbReference type="EMBL" id="BNBO01000059">
    <property type="protein sequence ID" value="GHH82598.1"/>
    <property type="molecule type" value="Genomic_DNA"/>
</dbReference>
<dbReference type="InterPro" id="IPR011989">
    <property type="entry name" value="ARM-like"/>
</dbReference>
<protein>
    <recommendedName>
        <fullName evidence="3">LRV domain-containing protein</fullName>
    </recommendedName>
</protein>
<proteinExistence type="predicted"/>
<comment type="caution">
    <text evidence="1">The sequence shown here is derived from an EMBL/GenBank/DDBJ whole genome shotgun (WGS) entry which is preliminary data.</text>
</comment>
<dbReference type="Gene3D" id="1.25.10.10">
    <property type="entry name" value="Leucine-rich Repeat Variant"/>
    <property type="match status" value="2"/>
</dbReference>
<dbReference type="GeneID" id="95357053"/>
<sequence>MSGVDEVLERAGADEVLAREWLRGLACNPALPGAVLRRLLEFEELPAHPLWLTWRELDAEATAAAVSSPRMRYRLDVVQNPTADADALAPLAHDVEPRVRFAYAALLTDFGRRVPAGVPEVLAGDAHPGVRRLVTGCPELPPAVQRRLVEDEDPGVRAGMLSPELWERLAAPVRERLLDDPSPQVAERIAELLRVEEEPEALTARARVAHTDPYVRRDAAGDPQVPLALALRLADDPEEEVRLALSMREDLTEAQRAAVPYTLPDVPRAPHWIRERAREPEAARRIAASAHAGLRRVLAMQPHLPEDVVARLAADEDPWVRRILCDHCQDAPHELLVELYATAQDRNWSALRRHHNFARPGLARFADHPDPRLRHAALDDPEAGPELPLRLADDPEVGVWAVRDPRLPAGELLRRLALPGSAFAAAANPALPPAVMHRLVDAAQGR</sequence>
<keyword evidence="2" id="KW-1185">Reference proteome</keyword>
<accession>A0A919GDJ7</accession>
<reference evidence="1" key="1">
    <citation type="journal article" date="2014" name="Int. J. Syst. Evol. Microbiol.">
        <title>Complete genome sequence of Corynebacterium casei LMG S-19264T (=DSM 44701T), isolated from a smear-ripened cheese.</title>
        <authorList>
            <consortium name="US DOE Joint Genome Institute (JGI-PGF)"/>
            <person name="Walter F."/>
            <person name="Albersmeier A."/>
            <person name="Kalinowski J."/>
            <person name="Ruckert C."/>
        </authorList>
    </citation>
    <scope>NUCLEOTIDE SEQUENCE</scope>
    <source>
        <strain evidence="1">JCM 4646</strain>
    </source>
</reference>
<reference evidence="1" key="2">
    <citation type="submission" date="2020-09" db="EMBL/GenBank/DDBJ databases">
        <authorList>
            <person name="Sun Q."/>
            <person name="Ohkuma M."/>
        </authorList>
    </citation>
    <scope>NUCLEOTIDE SEQUENCE</scope>
    <source>
        <strain evidence="1">JCM 4646</strain>
    </source>
</reference>
<organism evidence="1 2">
    <name type="scientific">Kitasatospora indigofera</name>
    <dbReference type="NCBI Taxonomy" id="67307"/>
    <lineage>
        <taxon>Bacteria</taxon>
        <taxon>Bacillati</taxon>
        <taxon>Actinomycetota</taxon>
        <taxon>Actinomycetes</taxon>
        <taxon>Kitasatosporales</taxon>
        <taxon>Streptomycetaceae</taxon>
        <taxon>Kitasatospora</taxon>
    </lineage>
</organism>
<name>A0A919GDJ7_9ACTN</name>
<evidence type="ECO:0000313" key="2">
    <source>
        <dbReference type="Proteomes" id="UP000617734"/>
    </source>
</evidence>
<dbReference type="RefSeq" id="WP_190214754.1">
    <property type="nucleotide sequence ID" value="NZ_BNBO01000059.1"/>
</dbReference>
<evidence type="ECO:0000313" key="1">
    <source>
        <dbReference type="EMBL" id="GHH82598.1"/>
    </source>
</evidence>